<feature type="transmembrane region" description="Helical" evidence="1">
    <location>
        <begin position="205"/>
        <end position="225"/>
    </location>
</feature>
<feature type="transmembrane region" description="Helical" evidence="1">
    <location>
        <begin position="63"/>
        <end position="84"/>
    </location>
</feature>
<feature type="transmembrane region" description="Helical" evidence="1">
    <location>
        <begin position="136"/>
        <end position="158"/>
    </location>
</feature>
<dbReference type="RefSeq" id="WP_165180605.1">
    <property type="nucleotide sequence ID" value="NZ_JAAKZI010000003.1"/>
</dbReference>
<name>A0ABX0D784_9MICC</name>
<evidence type="ECO:0000313" key="3">
    <source>
        <dbReference type="Proteomes" id="UP000479226"/>
    </source>
</evidence>
<organism evidence="2 3">
    <name type="scientific">Arthrobacter silviterrae</name>
    <dbReference type="NCBI Taxonomy" id="2026658"/>
    <lineage>
        <taxon>Bacteria</taxon>
        <taxon>Bacillati</taxon>
        <taxon>Actinomycetota</taxon>
        <taxon>Actinomycetes</taxon>
        <taxon>Micrococcales</taxon>
        <taxon>Micrococcaceae</taxon>
        <taxon>Arthrobacter</taxon>
    </lineage>
</organism>
<keyword evidence="3" id="KW-1185">Reference proteome</keyword>
<dbReference type="PANTHER" id="PTHR36844">
    <property type="entry name" value="PROTEASE PRSW"/>
    <property type="match status" value="1"/>
</dbReference>
<keyword evidence="1" id="KW-0472">Membrane</keyword>
<dbReference type="Proteomes" id="UP000479226">
    <property type="component" value="Unassembled WGS sequence"/>
</dbReference>
<evidence type="ECO:0000256" key="1">
    <source>
        <dbReference type="SAM" id="Phobius"/>
    </source>
</evidence>
<dbReference type="GO" id="GO:0008237">
    <property type="term" value="F:metallopeptidase activity"/>
    <property type="evidence" value="ECO:0007669"/>
    <property type="project" value="UniProtKB-KW"/>
</dbReference>
<gene>
    <name evidence="2" type="ORF">G6N77_03435</name>
</gene>
<evidence type="ECO:0000313" key="2">
    <source>
        <dbReference type="EMBL" id="NGN82516.1"/>
    </source>
</evidence>
<sequence length="379" mass="40412">MTNIILLCLLGLVTAGTLAVFAYSIGASVFLICGTLALVPLTICVLTLMWIDRWEPEPKTALAFGFCWGAGMAVIAALVVGSWVQPLLMAGNVSADPSMVGAVIQAPLVEELCKGAGVLLLFFLRRRTFDGPIDGVVYAGIIAAGFAFTENILYFGQALDQSNGAAGGLVGIFLMRGLMSPFAHVMFTGALGACVGYAARHGGTALVLGAWVVGLIPAMLLHGLWNGMTFVGGNFFIMYGALQMPIFVLFLVGIILLRRSEARLTRRRLGDYVPSGWFSQQEVPMLATGAGRRRALSWARTFGGGSTMKEFIRVATRLAFTRNRLLVDAAGRPGSAGARRFAEAQAQELALLHKSTAARSELLGRHAAAVWHAQHPLNN</sequence>
<comment type="caution">
    <text evidence="2">The sequence shown here is derived from an EMBL/GenBank/DDBJ whole genome shotgun (WGS) entry which is preliminary data.</text>
</comment>
<accession>A0ABX0D784</accession>
<feature type="transmembrane region" description="Helical" evidence="1">
    <location>
        <begin position="178"/>
        <end position="198"/>
    </location>
</feature>
<keyword evidence="2" id="KW-0378">Hydrolase</keyword>
<feature type="transmembrane region" description="Helical" evidence="1">
    <location>
        <begin position="29"/>
        <end position="51"/>
    </location>
</feature>
<keyword evidence="1" id="KW-0812">Transmembrane</keyword>
<feature type="transmembrane region" description="Helical" evidence="1">
    <location>
        <begin position="104"/>
        <end position="124"/>
    </location>
</feature>
<keyword evidence="2" id="KW-0482">Metalloprotease</keyword>
<keyword evidence="1" id="KW-1133">Transmembrane helix</keyword>
<reference evidence="2 3" key="1">
    <citation type="submission" date="2020-02" db="EMBL/GenBank/DDBJ databases">
        <title>Genome sequence of the type strain DSM 27180 of Arthrobacter silviterrae.</title>
        <authorList>
            <person name="Gao J."/>
            <person name="Sun J."/>
        </authorList>
    </citation>
    <scope>NUCLEOTIDE SEQUENCE [LARGE SCALE GENOMIC DNA]</scope>
    <source>
        <strain evidence="2 3">DSM 27180</strain>
    </source>
</reference>
<keyword evidence="2" id="KW-0645">Protease</keyword>
<protein>
    <submittedName>
        <fullName evidence="2">PrsW family intramembrane metalloprotease</fullName>
    </submittedName>
</protein>
<dbReference type="PANTHER" id="PTHR36844:SF1">
    <property type="entry name" value="PROTEASE PRSW"/>
    <property type="match status" value="1"/>
</dbReference>
<dbReference type="Pfam" id="PF13367">
    <property type="entry name" value="PrsW-protease"/>
    <property type="match status" value="1"/>
</dbReference>
<dbReference type="EMBL" id="JAAKZI010000003">
    <property type="protein sequence ID" value="NGN82516.1"/>
    <property type="molecule type" value="Genomic_DNA"/>
</dbReference>
<proteinExistence type="predicted"/>
<dbReference type="InterPro" id="IPR026898">
    <property type="entry name" value="PrsW"/>
</dbReference>
<feature type="transmembrane region" description="Helical" evidence="1">
    <location>
        <begin position="237"/>
        <end position="257"/>
    </location>
</feature>